<proteinExistence type="inferred from homology"/>
<dbReference type="Proteomes" id="UP000245468">
    <property type="component" value="Chromosome"/>
</dbReference>
<evidence type="ECO:0000256" key="2">
    <source>
        <dbReference type="ARBA" id="ARBA00022670"/>
    </source>
</evidence>
<keyword evidence="6" id="KW-0732">Signal</keyword>
<dbReference type="PROSITE" id="PS00138">
    <property type="entry name" value="SUBTILASE_SER"/>
    <property type="match status" value="1"/>
</dbReference>
<dbReference type="AlphaFoldDB" id="A0A2S2DV50"/>
<sequence length="466" mass="48787">MKLKIAIFLLAAVTFSCQMQLDELALSPNGNNGNSSAPGLSQNSNSGGIISNEVLIKFKSGIPESGKLTALKAISGTIQEQIITQEMKDEGDEGFYVVKTNINAIEAINRASGNSLIEIVEPNQLYTHQQTTTTPDDYFYGTGQLWGLNGTYGSNANVAWANNNTGRSTVYVGIVDEGVMYNHPDLVNNIWTNPNEIVDGIDNDRNGYIDDVRGWDFANNDASVYDGLSTNNVDAHGTHVSGTIGGLGNNSIGVVGMNWNVKIIPTKFLGIGGGSTSNAIKAIDYLTNLKKNKKINIVASNNSWGGGSYSKLLLAAIQRADKAGILFIAAAGNAGSNIDASPNYPASYISQNVIAVSAIDVNGLLTSWSNYGVKTVALGAPGDNIISTVPGPNGVGYAAYSGTSMATPHVTAAVALYAAKNYPTSTNQAASQVIKKAIINNTIATPSLSGKTSTGGRLNVGVVGFY</sequence>
<dbReference type="PRINTS" id="PR00723">
    <property type="entry name" value="SUBTILISIN"/>
</dbReference>
<dbReference type="PANTHER" id="PTHR43399">
    <property type="entry name" value="SUBTILISIN-RELATED"/>
    <property type="match status" value="1"/>
</dbReference>
<evidence type="ECO:0000313" key="9">
    <source>
        <dbReference type="EMBL" id="AWL08687.1"/>
    </source>
</evidence>
<dbReference type="InterPro" id="IPR054399">
    <property type="entry name" value="Fervidolysin-like_N_prodom"/>
</dbReference>
<feature type="active site" description="Charge relay system" evidence="5">
    <location>
        <position position="404"/>
    </location>
</feature>
<name>A0A2S2DV50_9BACT</name>
<dbReference type="PROSITE" id="PS00137">
    <property type="entry name" value="SUBTILASE_HIS"/>
    <property type="match status" value="1"/>
</dbReference>
<dbReference type="InterPro" id="IPR034204">
    <property type="entry name" value="PfSUB1-like_cat_dom"/>
</dbReference>
<reference evidence="10" key="1">
    <citation type="submission" date="2018-05" db="EMBL/GenBank/DDBJ databases">
        <title>Pseudarcicella sp. HME7025 Genome sequencing and assembly.</title>
        <authorList>
            <person name="Kim H."/>
            <person name="Kang H."/>
            <person name="Joh K."/>
        </authorList>
    </citation>
    <scope>NUCLEOTIDE SEQUENCE [LARGE SCALE GENOMIC DNA]</scope>
    <source>
        <strain evidence="10">HME7025</strain>
    </source>
</reference>
<dbReference type="Gene3D" id="3.40.50.200">
    <property type="entry name" value="Peptidase S8/S53 domain"/>
    <property type="match status" value="1"/>
</dbReference>
<dbReference type="PANTHER" id="PTHR43399:SF4">
    <property type="entry name" value="CELL WALL-ASSOCIATED PROTEASE"/>
    <property type="match status" value="1"/>
</dbReference>
<feature type="domain" description="Fervidolysin-like N-terminal prodomain" evidence="8">
    <location>
        <begin position="41"/>
        <end position="123"/>
    </location>
</feature>
<dbReference type="EC" id="3.4.21.-" evidence="9"/>
<dbReference type="InterPro" id="IPR023828">
    <property type="entry name" value="Peptidase_S8_Ser-AS"/>
</dbReference>
<feature type="signal peptide" evidence="6">
    <location>
        <begin position="1"/>
        <end position="21"/>
    </location>
</feature>
<dbReference type="OrthoDB" id="9798386at2"/>
<dbReference type="PROSITE" id="PS51257">
    <property type="entry name" value="PROKAR_LIPOPROTEIN"/>
    <property type="match status" value="1"/>
</dbReference>
<keyword evidence="4 5" id="KW-0720">Serine protease</keyword>
<dbReference type="KEGG" id="psez:HME7025_00816"/>
<comment type="similarity">
    <text evidence="1 5">Belongs to the peptidase S8 family.</text>
</comment>
<organism evidence="9 10">
    <name type="scientific">Aquirufa nivalisilvae</name>
    <dbReference type="NCBI Taxonomy" id="2516557"/>
    <lineage>
        <taxon>Bacteria</taxon>
        <taxon>Pseudomonadati</taxon>
        <taxon>Bacteroidota</taxon>
        <taxon>Cytophagia</taxon>
        <taxon>Cytophagales</taxon>
        <taxon>Flectobacillaceae</taxon>
        <taxon>Aquirufa</taxon>
    </lineage>
</organism>
<keyword evidence="2 5" id="KW-0645">Protease</keyword>
<dbReference type="InterPro" id="IPR036852">
    <property type="entry name" value="Peptidase_S8/S53_dom_sf"/>
</dbReference>
<dbReference type="PROSITE" id="PS51892">
    <property type="entry name" value="SUBTILASE"/>
    <property type="match status" value="1"/>
</dbReference>
<evidence type="ECO:0000256" key="4">
    <source>
        <dbReference type="ARBA" id="ARBA00022825"/>
    </source>
</evidence>
<evidence type="ECO:0000256" key="6">
    <source>
        <dbReference type="SAM" id="SignalP"/>
    </source>
</evidence>
<dbReference type="RefSeq" id="WP_109322423.1">
    <property type="nucleotide sequence ID" value="NZ_CP029346.1"/>
</dbReference>
<dbReference type="GO" id="GO:0006508">
    <property type="term" value="P:proteolysis"/>
    <property type="evidence" value="ECO:0007669"/>
    <property type="project" value="UniProtKB-KW"/>
</dbReference>
<accession>A0A2S2DV50</accession>
<feature type="active site" description="Charge relay system" evidence="5">
    <location>
        <position position="176"/>
    </location>
</feature>
<dbReference type="GO" id="GO:0004252">
    <property type="term" value="F:serine-type endopeptidase activity"/>
    <property type="evidence" value="ECO:0007669"/>
    <property type="project" value="UniProtKB-UniRule"/>
</dbReference>
<dbReference type="CDD" id="cd07473">
    <property type="entry name" value="Peptidases_S8_Subtilisin_like"/>
    <property type="match status" value="1"/>
</dbReference>
<gene>
    <name evidence="9" type="ORF">HME7025_00816</name>
</gene>
<keyword evidence="3 5" id="KW-0378">Hydrolase</keyword>
<dbReference type="SUPFAM" id="SSF52743">
    <property type="entry name" value="Subtilisin-like"/>
    <property type="match status" value="1"/>
</dbReference>
<evidence type="ECO:0000256" key="3">
    <source>
        <dbReference type="ARBA" id="ARBA00022801"/>
    </source>
</evidence>
<dbReference type="InterPro" id="IPR015500">
    <property type="entry name" value="Peptidase_S8_subtilisin-rel"/>
</dbReference>
<keyword evidence="10" id="KW-1185">Reference proteome</keyword>
<evidence type="ECO:0000259" key="8">
    <source>
        <dbReference type="Pfam" id="PF22148"/>
    </source>
</evidence>
<feature type="chain" id="PRO_5015782397" evidence="6">
    <location>
        <begin position="22"/>
        <end position="466"/>
    </location>
</feature>
<evidence type="ECO:0000256" key="1">
    <source>
        <dbReference type="ARBA" id="ARBA00011073"/>
    </source>
</evidence>
<feature type="domain" description="Peptidase S8/S53" evidence="7">
    <location>
        <begin position="168"/>
        <end position="442"/>
    </location>
</feature>
<protein>
    <submittedName>
        <fullName evidence="9">Extracellular protease</fullName>
        <ecNumber evidence="9">3.4.21.-</ecNumber>
    </submittedName>
</protein>
<evidence type="ECO:0000313" key="10">
    <source>
        <dbReference type="Proteomes" id="UP000245468"/>
    </source>
</evidence>
<dbReference type="Pfam" id="PF00082">
    <property type="entry name" value="Peptidase_S8"/>
    <property type="match status" value="1"/>
</dbReference>
<dbReference type="InterPro" id="IPR022398">
    <property type="entry name" value="Peptidase_S8_His-AS"/>
</dbReference>
<evidence type="ECO:0000256" key="5">
    <source>
        <dbReference type="PROSITE-ProRule" id="PRU01240"/>
    </source>
</evidence>
<dbReference type="Pfam" id="PF22148">
    <property type="entry name" value="Fervidolysin_NPro-like"/>
    <property type="match status" value="1"/>
</dbReference>
<feature type="active site" description="Charge relay system" evidence="5">
    <location>
        <position position="236"/>
    </location>
</feature>
<dbReference type="EMBL" id="CP029346">
    <property type="protein sequence ID" value="AWL08687.1"/>
    <property type="molecule type" value="Genomic_DNA"/>
</dbReference>
<dbReference type="InterPro" id="IPR051048">
    <property type="entry name" value="Peptidase_S8/S53_subtilisin"/>
</dbReference>
<dbReference type="InterPro" id="IPR000209">
    <property type="entry name" value="Peptidase_S8/S53_dom"/>
</dbReference>
<evidence type="ECO:0000259" key="7">
    <source>
        <dbReference type="Pfam" id="PF00082"/>
    </source>
</evidence>